<feature type="chain" id="PRO_5016411573" evidence="4">
    <location>
        <begin position="21"/>
        <end position="366"/>
    </location>
</feature>
<dbReference type="OrthoDB" id="7776143at2759"/>
<keyword evidence="6" id="KW-1185">Reference proteome</keyword>
<organism evidence="5 6">
    <name type="scientific">Aspergillus sclerotiicarbonarius (strain CBS 121057 / IBT 28362)</name>
    <dbReference type="NCBI Taxonomy" id="1448318"/>
    <lineage>
        <taxon>Eukaryota</taxon>
        <taxon>Fungi</taxon>
        <taxon>Dikarya</taxon>
        <taxon>Ascomycota</taxon>
        <taxon>Pezizomycotina</taxon>
        <taxon>Eurotiomycetes</taxon>
        <taxon>Eurotiomycetidae</taxon>
        <taxon>Eurotiales</taxon>
        <taxon>Aspergillaceae</taxon>
        <taxon>Aspergillus</taxon>
        <taxon>Aspergillus subgen. Circumdati</taxon>
    </lineage>
</organism>
<dbReference type="InterPro" id="IPR017996">
    <property type="entry name" value="MRJP/yellow-related"/>
</dbReference>
<dbReference type="VEuPathDB" id="FungiDB:BO78DRAFT_329004"/>
<dbReference type="Proteomes" id="UP000248423">
    <property type="component" value="Unassembled WGS sequence"/>
</dbReference>
<dbReference type="InterPro" id="IPR011042">
    <property type="entry name" value="6-blade_b-propeller_TolB-like"/>
</dbReference>
<dbReference type="SUPFAM" id="SSF63829">
    <property type="entry name" value="Calcium-dependent phosphotriesterase"/>
    <property type="match status" value="1"/>
</dbReference>
<sequence length="366" mass="39942">MINSWIQLSLLVPGVTSTGAAHDPRLQLAFSIDRPSQGSSITPDGRIFLQLTTFDGSTGPGLVERKSNGSPTPYPNKHWNSWSDGMDPSTAFVSVAAQRIGPDGQLWVIDNGYLGDAVILEGVKVVTFNLTTNQVTRIYPFGNLTHSDSLLDDIRFNGRVAYFTDAGAAAIIALDLATGHGRRLLENQPSTYGYMPTSGEGYLMRNSTGGFNFIHADQLEVSPDGQYLHFQTTAGGMSVIPTKYLNAALYDHSIPDDEVAKHVKPFAATLCSGSTATDARGNIYISDTNRLDILKIAPNGTTSVFLHDPRLVWIDGMWLDGQKRLWLPAAQFNRAPEWHNGTNLIQKPIRIYTIDVEEGPAAIDHV</sequence>
<feature type="signal peptide" evidence="4">
    <location>
        <begin position="1"/>
        <end position="20"/>
    </location>
</feature>
<dbReference type="GO" id="GO:0005576">
    <property type="term" value="C:extracellular region"/>
    <property type="evidence" value="ECO:0007669"/>
    <property type="project" value="UniProtKB-SubCell"/>
</dbReference>
<dbReference type="Gene3D" id="2.120.10.30">
    <property type="entry name" value="TolB, C-terminal domain"/>
    <property type="match status" value="1"/>
</dbReference>
<accession>A0A319EB08</accession>
<dbReference type="Pfam" id="PF03022">
    <property type="entry name" value="MRJP"/>
    <property type="match status" value="1"/>
</dbReference>
<evidence type="ECO:0000256" key="1">
    <source>
        <dbReference type="ARBA" id="ARBA00004613"/>
    </source>
</evidence>
<evidence type="ECO:0000256" key="2">
    <source>
        <dbReference type="ARBA" id="ARBA00009127"/>
    </source>
</evidence>
<evidence type="ECO:0000256" key="4">
    <source>
        <dbReference type="SAM" id="SignalP"/>
    </source>
</evidence>
<comment type="similarity">
    <text evidence="2">Belongs to the major royal jelly protein family.</text>
</comment>
<evidence type="ECO:0000313" key="5">
    <source>
        <dbReference type="EMBL" id="PYI00884.1"/>
    </source>
</evidence>
<dbReference type="AlphaFoldDB" id="A0A319EB08"/>
<evidence type="ECO:0000256" key="3">
    <source>
        <dbReference type="ARBA" id="ARBA00022525"/>
    </source>
</evidence>
<gene>
    <name evidence="5" type="ORF">BO78DRAFT_329004</name>
</gene>
<proteinExistence type="inferred from homology"/>
<dbReference type="EMBL" id="KZ826432">
    <property type="protein sequence ID" value="PYI00884.1"/>
    <property type="molecule type" value="Genomic_DNA"/>
</dbReference>
<keyword evidence="3" id="KW-0964">Secreted</keyword>
<name>A0A319EB08_ASPSB</name>
<keyword evidence="4" id="KW-0732">Signal</keyword>
<dbReference type="PANTHER" id="PTHR10009">
    <property type="entry name" value="PROTEIN YELLOW-RELATED"/>
    <property type="match status" value="1"/>
</dbReference>
<dbReference type="PANTHER" id="PTHR10009:SF18">
    <property type="entry name" value="PROTEIN YELLOW-LIKE PROTEIN"/>
    <property type="match status" value="1"/>
</dbReference>
<evidence type="ECO:0000313" key="6">
    <source>
        <dbReference type="Proteomes" id="UP000248423"/>
    </source>
</evidence>
<comment type="subcellular location">
    <subcellularLocation>
        <location evidence="1">Secreted</location>
    </subcellularLocation>
</comment>
<reference evidence="5 6" key="1">
    <citation type="submission" date="2018-02" db="EMBL/GenBank/DDBJ databases">
        <title>The genomes of Aspergillus section Nigri reveals drivers in fungal speciation.</title>
        <authorList>
            <consortium name="DOE Joint Genome Institute"/>
            <person name="Vesth T.C."/>
            <person name="Nybo J."/>
            <person name="Theobald S."/>
            <person name="Brandl J."/>
            <person name="Frisvad J.C."/>
            <person name="Nielsen K.F."/>
            <person name="Lyhne E.K."/>
            <person name="Kogle M.E."/>
            <person name="Kuo A."/>
            <person name="Riley R."/>
            <person name="Clum A."/>
            <person name="Nolan M."/>
            <person name="Lipzen A."/>
            <person name="Salamov A."/>
            <person name="Henrissat B."/>
            <person name="Wiebenga A."/>
            <person name="De vries R.P."/>
            <person name="Grigoriev I.V."/>
            <person name="Mortensen U.H."/>
            <person name="Andersen M.R."/>
            <person name="Baker S.E."/>
        </authorList>
    </citation>
    <scope>NUCLEOTIDE SEQUENCE [LARGE SCALE GENOMIC DNA]</scope>
    <source>
        <strain evidence="5 6">CBS 121057</strain>
    </source>
</reference>
<protein>
    <submittedName>
        <fullName evidence="5">Major royal jelly protein</fullName>
    </submittedName>
</protein>